<dbReference type="EMBL" id="BARU01021477">
    <property type="protein sequence ID" value="GAH60604.1"/>
    <property type="molecule type" value="Genomic_DNA"/>
</dbReference>
<gene>
    <name evidence="1" type="ORF">S03H2_35130</name>
</gene>
<name>X1I3E5_9ZZZZ</name>
<sequence length="71" mass="8570">MNRLEIKTIYKEEKLEKEILYKNGRIKRFLYYICRELIICRDLTVKNSPAVSVYPSMKSLVDKFKILKKIN</sequence>
<proteinExistence type="predicted"/>
<protein>
    <submittedName>
        <fullName evidence="1">Uncharacterized protein</fullName>
    </submittedName>
</protein>
<reference evidence="1" key="1">
    <citation type="journal article" date="2014" name="Front. Microbiol.">
        <title>High frequency of phylogenetically diverse reductive dehalogenase-homologous genes in deep subseafloor sedimentary metagenomes.</title>
        <authorList>
            <person name="Kawai M."/>
            <person name="Futagami T."/>
            <person name="Toyoda A."/>
            <person name="Takaki Y."/>
            <person name="Nishi S."/>
            <person name="Hori S."/>
            <person name="Arai W."/>
            <person name="Tsubouchi T."/>
            <person name="Morono Y."/>
            <person name="Uchiyama I."/>
            <person name="Ito T."/>
            <person name="Fujiyama A."/>
            <person name="Inagaki F."/>
            <person name="Takami H."/>
        </authorList>
    </citation>
    <scope>NUCLEOTIDE SEQUENCE</scope>
    <source>
        <strain evidence="1">Expedition CK06-06</strain>
    </source>
</reference>
<dbReference type="AlphaFoldDB" id="X1I3E5"/>
<organism evidence="1">
    <name type="scientific">marine sediment metagenome</name>
    <dbReference type="NCBI Taxonomy" id="412755"/>
    <lineage>
        <taxon>unclassified sequences</taxon>
        <taxon>metagenomes</taxon>
        <taxon>ecological metagenomes</taxon>
    </lineage>
</organism>
<comment type="caution">
    <text evidence="1">The sequence shown here is derived from an EMBL/GenBank/DDBJ whole genome shotgun (WGS) entry which is preliminary data.</text>
</comment>
<evidence type="ECO:0000313" key="1">
    <source>
        <dbReference type="EMBL" id="GAH60604.1"/>
    </source>
</evidence>
<accession>X1I3E5</accession>